<organism evidence="1 2">
    <name type="scientific">Luteitalea pratensis</name>
    <dbReference type="NCBI Taxonomy" id="1855912"/>
    <lineage>
        <taxon>Bacteria</taxon>
        <taxon>Pseudomonadati</taxon>
        <taxon>Acidobacteriota</taxon>
        <taxon>Vicinamibacteria</taxon>
        <taxon>Vicinamibacterales</taxon>
        <taxon>Vicinamibacteraceae</taxon>
        <taxon>Luteitalea</taxon>
    </lineage>
</organism>
<dbReference type="EMBL" id="CP015136">
    <property type="protein sequence ID" value="AMY11899.1"/>
    <property type="molecule type" value="Genomic_DNA"/>
</dbReference>
<reference evidence="2" key="2">
    <citation type="submission" date="2016-04" db="EMBL/GenBank/DDBJ databases">
        <title>First Complete Genome Sequence of a Subdivision 6 Acidobacterium.</title>
        <authorList>
            <person name="Huang S."/>
            <person name="Vieira S."/>
            <person name="Bunk B."/>
            <person name="Riedel T."/>
            <person name="Sproeer C."/>
            <person name="Overmann J."/>
        </authorList>
    </citation>
    <scope>NUCLEOTIDE SEQUENCE [LARGE SCALE GENOMIC DNA]</scope>
    <source>
        <strain evidence="2">DSM 100886 HEG_-6_39</strain>
    </source>
</reference>
<keyword evidence="2" id="KW-1185">Reference proteome</keyword>
<reference evidence="1 2" key="1">
    <citation type="journal article" date="2016" name="Genome Announc.">
        <title>First Complete Genome Sequence of a Subdivision 6 Acidobacterium Strain.</title>
        <authorList>
            <person name="Huang S."/>
            <person name="Vieira S."/>
            <person name="Bunk B."/>
            <person name="Riedel T."/>
            <person name="Sproer C."/>
            <person name="Overmann J."/>
        </authorList>
    </citation>
    <scope>NUCLEOTIDE SEQUENCE [LARGE SCALE GENOMIC DNA]</scope>
    <source>
        <strain evidence="2">DSM 100886 HEG_-6_39</strain>
    </source>
</reference>
<dbReference type="RefSeq" id="WP_110173406.1">
    <property type="nucleotide sequence ID" value="NZ_CP015136.1"/>
</dbReference>
<gene>
    <name evidence="1" type="ORF">LuPra_05167</name>
</gene>
<proteinExistence type="predicted"/>
<dbReference type="KEGG" id="abac:LuPra_05167"/>
<dbReference type="Proteomes" id="UP000076079">
    <property type="component" value="Chromosome"/>
</dbReference>
<name>A0A143PVS8_LUTPR</name>
<dbReference type="PATRIC" id="fig|1813736.3.peg.5436"/>
<evidence type="ECO:0000313" key="1">
    <source>
        <dbReference type="EMBL" id="AMY11899.1"/>
    </source>
</evidence>
<evidence type="ECO:0000313" key="2">
    <source>
        <dbReference type="Proteomes" id="UP000076079"/>
    </source>
</evidence>
<protein>
    <submittedName>
        <fullName evidence="1">Uncharacterized protein</fullName>
    </submittedName>
</protein>
<accession>A0A143PVS8</accession>
<sequence>MSVLNFPTFRQLYLPLAGVAVLLYAWKPAGFRRAGRCVAGLVILSLVVLYQTVAPAMVRSGDRVAQRAAGARLEVLLAGVQADMAVVQIGQSSCGYSLSFDARGREVWKLIPATNEGGVPLRRSIDDRTVEVLAPNSTTLAVSTMVPPDLTPRRARIVPPLIAAGWQRLPVATAHTPRQSKGAVTSFRLTFDRPLTAYVFLHVSGCVELGRWRPT</sequence>
<dbReference type="AlphaFoldDB" id="A0A143PVS8"/>